<dbReference type="Proteomes" id="UP001162972">
    <property type="component" value="Chromosome 8"/>
</dbReference>
<evidence type="ECO:0000256" key="1">
    <source>
        <dbReference type="SAM" id="Phobius"/>
    </source>
</evidence>
<dbReference type="EMBL" id="JAPFFJ010000004">
    <property type="protein sequence ID" value="KAJ6430290.1"/>
    <property type="molecule type" value="Genomic_DNA"/>
</dbReference>
<reference evidence="2 3" key="1">
    <citation type="journal article" date="2023" name="Int. J. Mol. Sci.">
        <title>De Novo Assembly and Annotation of 11 Diverse Shrub Willow (Salix) Genomes Reveals Novel Gene Organization in Sex-Linked Regions.</title>
        <authorList>
            <person name="Hyden B."/>
            <person name="Feng K."/>
            <person name="Yates T.B."/>
            <person name="Jawdy S."/>
            <person name="Cereghino C."/>
            <person name="Smart L.B."/>
            <person name="Muchero W."/>
        </authorList>
    </citation>
    <scope>NUCLEOTIDE SEQUENCE [LARGE SCALE GENOMIC DNA]</scope>
    <source>
        <tissue evidence="2">Shoot tip</tissue>
    </source>
</reference>
<gene>
    <name evidence="2" type="ORF">OIU84_021652</name>
</gene>
<protein>
    <submittedName>
        <fullName evidence="2">Uncharacterized protein</fullName>
    </submittedName>
</protein>
<feature type="transmembrane region" description="Helical" evidence="1">
    <location>
        <begin position="88"/>
        <end position="109"/>
    </location>
</feature>
<sequence>MTKSILAGQKKCLNSHGSKDFRTQTSCSLGCRLCCPFPIYYEGCHGETSEQVARIMLLNAEYYMSVSLSLFHLWFFSLSSLFFYCNTIMVDAAIAFFPAWLCVSFIFQFQDPACNSSFKILV</sequence>
<evidence type="ECO:0000313" key="3">
    <source>
        <dbReference type="Proteomes" id="UP001162972"/>
    </source>
</evidence>
<keyword evidence="3" id="KW-1185">Reference proteome</keyword>
<comment type="caution">
    <text evidence="2">The sequence shown here is derived from an EMBL/GenBank/DDBJ whole genome shotgun (WGS) entry which is preliminary data.</text>
</comment>
<keyword evidence="1" id="KW-1133">Transmembrane helix</keyword>
<evidence type="ECO:0000313" key="2">
    <source>
        <dbReference type="EMBL" id="KAJ6430290.1"/>
    </source>
</evidence>
<organism evidence="2 3">
    <name type="scientific">Salix udensis</name>
    <dbReference type="NCBI Taxonomy" id="889485"/>
    <lineage>
        <taxon>Eukaryota</taxon>
        <taxon>Viridiplantae</taxon>
        <taxon>Streptophyta</taxon>
        <taxon>Embryophyta</taxon>
        <taxon>Tracheophyta</taxon>
        <taxon>Spermatophyta</taxon>
        <taxon>Magnoliopsida</taxon>
        <taxon>eudicotyledons</taxon>
        <taxon>Gunneridae</taxon>
        <taxon>Pentapetalae</taxon>
        <taxon>rosids</taxon>
        <taxon>fabids</taxon>
        <taxon>Malpighiales</taxon>
        <taxon>Salicaceae</taxon>
        <taxon>Saliceae</taxon>
        <taxon>Salix</taxon>
    </lineage>
</organism>
<proteinExistence type="predicted"/>
<name>A0AAD6KWP4_9ROSI</name>
<dbReference type="AlphaFoldDB" id="A0AAD6KWP4"/>
<keyword evidence="1" id="KW-0472">Membrane</keyword>
<feature type="transmembrane region" description="Helical" evidence="1">
    <location>
        <begin position="62"/>
        <end position="82"/>
    </location>
</feature>
<accession>A0AAD6KWP4</accession>
<keyword evidence="1" id="KW-0812">Transmembrane</keyword>